<comment type="caution">
    <text evidence="1">The sequence shown here is derived from an EMBL/GenBank/DDBJ whole genome shotgun (WGS) entry which is preliminary data.</text>
</comment>
<dbReference type="Proteomes" id="UP000481861">
    <property type="component" value="Unassembled WGS sequence"/>
</dbReference>
<accession>A0A7C8HYV0</accession>
<dbReference type="SUPFAM" id="SSF52047">
    <property type="entry name" value="RNI-like"/>
    <property type="match status" value="1"/>
</dbReference>
<dbReference type="AlphaFoldDB" id="A0A7C8HYV0"/>
<dbReference type="EMBL" id="JAADJZ010000033">
    <property type="protein sequence ID" value="KAF2865428.1"/>
    <property type="molecule type" value="Genomic_DNA"/>
</dbReference>
<reference evidence="1 2" key="1">
    <citation type="submission" date="2020-01" db="EMBL/GenBank/DDBJ databases">
        <authorList>
            <consortium name="DOE Joint Genome Institute"/>
            <person name="Haridas S."/>
            <person name="Albert R."/>
            <person name="Binder M."/>
            <person name="Bloem J."/>
            <person name="Labutti K."/>
            <person name="Salamov A."/>
            <person name="Andreopoulos B."/>
            <person name="Baker S.E."/>
            <person name="Barry K."/>
            <person name="Bills G."/>
            <person name="Bluhm B.H."/>
            <person name="Cannon C."/>
            <person name="Castanera R."/>
            <person name="Culley D.E."/>
            <person name="Daum C."/>
            <person name="Ezra D."/>
            <person name="Gonzalez J.B."/>
            <person name="Henrissat B."/>
            <person name="Kuo A."/>
            <person name="Liang C."/>
            <person name="Lipzen A."/>
            <person name="Lutzoni F."/>
            <person name="Magnuson J."/>
            <person name="Mondo S."/>
            <person name="Nolan M."/>
            <person name="Ohm R."/>
            <person name="Pangilinan J."/>
            <person name="Park H.-J.H."/>
            <person name="Ramirez L."/>
            <person name="Alfaro M."/>
            <person name="Sun H."/>
            <person name="Tritt A."/>
            <person name="Yoshinaga Y."/>
            <person name="Zwiers L.-H.L."/>
            <person name="Turgeon B.G."/>
            <person name="Goodwin S.B."/>
            <person name="Spatafora J.W."/>
            <person name="Crous P.W."/>
            <person name="Grigoriev I.V."/>
        </authorList>
    </citation>
    <scope>NUCLEOTIDE SEQUENCE [LARGE SCALE GENOMIC DNA]</scope>
    <source>
        <strain evidence="1 2">CBS 611.86</strain>
    </source>
</reference>
<organism evidence="1 2">
    <name type="scientific">Massariosphaeria phaeospora</name>
    <dbReference type="NCBI Taxonomy" id="100035"/>
    <lineage>
        <taxon>Eukaryota</taxon>
        <taxon>Fungi</taxon>
        <taxon>Dikarya</taxon>
        <taxon>Ascomycota</taxon>
        <taxon>Pezizomycotina</taxon>
        <taxon>Dothideomycetes</taxon>
        <taxon>Pleosporomycetidae</taxon>
        <taxon>Pleosporales</taxon>
        <taxon>Pleosporales incertae sedis</taxon>
        <taxon>Massariosphaeria</taxon>
    </lineage>
</organism>
<name>A0A7C8HYV0_9PLEO</name>
<evidence type="ECO:0000313" key="2">
    <source>
        <dbReference type="Proteomes" id="UP000481861"/>
    </source>
</evidence>
<keyword evidence="2" id="KW-1185">Reference proteome</keyword>
<evidence type="ECO:0008006" key="3">
    <source>
        <dbReference type="Google" id="ProtNLM"/>
    </source>
</evidence>
<evidence type="ECO:0000313" key="1">
    <source>
        <dbReference type="EMBL" id="KAF2865428.1"/>
    </source>
</evidence>
<sequence length="436" mass="49375">MATPRMATIYDCPAEIITHVAELLELDDLRALRLTCRAVEAKAQHFFERRFFATKTVYLVKSSLRELVALSHSRYSGFVRKLVVEFEDSVVINVLGGLDAVLQDNESVDAADEHSSCVYCYNAYVCEKRETFRAGLHLDLLAEAFGAFNIKAVELSDCGQGIFAENIYRLRDEASEVSNPDLIPHSRHCRCGTLRCTSTASDNPLAILAMTLARNGSRIEELALRLTPLQDIFNLDASILQSLTQSMEGLQKLSFACDIAYNTDHYHRTLMPWAPNIRSLTICDVYQYTRCLLFEMVAPVDLEELVLVNSAIHGQTFNAVLREDQAATLKVVKLQDIWLDGCNWMDIVRTLAECDSLEKVLVHAPYWDGIRDPSRLNWFCNGYNDDEDENLVDAQTSESGRARLKKKRADREKFLQDMFAAKGKTIEMSTTLIFRE</sequence>
<protein>
    <recommendedName>
        <fullName evidence="3">F-box domain-containing protein</fullName>
    </recommendedName>
</protein>
<gene>
    <name evidence="1" type="ORF">BDV95DRAFT_253161</name>
</gene>
<proteinExistence type="predicted"/>